<evidence type="ECO:0008006" key="4">
    <source>
        <dbReference type="Google" id="ProtNLM"/>
    </source>
</evidence>
<feature type="transmembrane region" description="Helical" evidence="1">
    <location>
        <begin position="12"/>
        <end position="33"/>
    </location>
</feature>
<keyword evidence="1" id="KW-0812">Transmembrane</keyword>
<accession>A0A1Y1UM01</accession>
<feature type="transmembrane region" description="Helical" evidence="1">
    <location>
        <begin position="86"/>
        <end position="113"/>
    </location>
</feature>
<dbReference type="OrthoDB" id="2117453at2759"/>
<evidence type="ECO:0000313" key="2">
    <source>
        <dbReference type="EMBL" id="ORX39081.1"/>
    </source>
</evidence>
<dbReference type="GeneID" id="33556836"/>
<keyword evidence="1" id="KW-0472">Membrane</keyword>
<comment type="caution">
    <text evidence="2">The sequence shown here is derived from an EMBL/GenBank/DDBJ whole genome shotgun (WGS) entry which is preliminary data.</text>
</comment>
<dbReference type="Proteomes" id="UP000193218">
    <property type="component" value="Unassembled WGS sequence"/>
</dbReference>
<gene>
    <name evidence="2" type="ORF">BD324DRAFT_618460</name>
</gene>
<proteinExistence type="predicted"/>
<evidence type="ECO:0000313" key="3">
    <source>
        <dbReference type="Proteomes" id="UP000193218"/>
    </source>
</evidence>
<evidence type="ECO:0000256" key="1">
    <source>
        <dbReference type="SAM" id="Phobius"/>
    </source>
</evidence>
<organism evidence="2 3">
    <name type="scientific">Kockovaella imperatae</name>
    <dbReference type="NCBI Taxonomy" id="4999"/>
    <lineage>
        <taxon>Eukaryota</taxon>
        <taxon>Fungi</taxon>
        <taxon>Dikarya</taxon>
        <taxon>Basidiomycota</taxon>
        <taxon>Agaricomycotina</taxon>
        <taxon>Tremellomycetes</taxon>
        <taxon>Tremellales</taxon>
        <taxon>Cuniculitremaceae</taxon>
        <taxon>Kockovaella</taxon>
    </lineage>
</organism>
<dbReference type="AlphaFoldDB" id="A0A1Y1UM01"/>
<dbReference type="RefSeq" id="XP_021872944.1">
    <property type="nucleotide sequence ID" value="XM_022015028.1"/>
</dbReference>
<keyword evidence="1" id="KW-1133">Transmembrane helix</keyword>
<reference evidence="2 3" key="1">
    <citation type="submission" date="2017-03" db="EMBL/GenBank/DDBJ databases">
        <title>Widespread Adenine N6-methylation of Active Genes in Fungi.</title>
        <authorList>
            <consortium name="DOE Joint Genome Institute"/>
            <person name="Mondo S.J."/>
            <person name="Dannebaum R.O."/>
            <person name="Kuo R.C."/>
            <person name="Louie K.B."/>
            <person name="Bewick A.J."/>
            <person name="Labutti K."/>
            <person name="Haridas S."/>
            <person name="Kuo A."/>
            <person name="Salamov A."/>
            <person name="Ahrendt S.R."/>
            <person name="Lau R."/>
            <person name="Bowen B.P."/>
            <person name="Lipzen A."/>
            <person name="Sullivan W."/>
            <person name="Andreopoulos W.B."/>
            <person name="Clum A."/>
            <person name="Lindquist E."/>
            <person name="Daum C."/>
            <person name="Northen T.R."/>
            <person name="Ramamoorthy G."/>
            <person name="Schmitz R.J."/>
            <person name="Gryganskyi A."/>
            <person name="Culley D."/>
            <person name="Magnuson J."/>
            <person name="James T.Y."/>
            <person name="O'Malley M.A."/>
            <person name="Stajich J.E."/>
            <person name="Spatafora J.W."/>
            <person name="Visel A."/>
            <person name="Grigoriev I.V."/>
        </authorList>
    </citation>
    <scope>NUCLEOTIDE SEQUENCE [LARGE SCALE GENOMIC DNA]</scope>
    <source>
        <strain evidence="2 3">NRRL Y-17943</strain>
    </source>
</reference>
<keyword evidence="3" id="KW-1185">Reference proteome</keyword>
<sequence length="170" mass="18665">MVSERAVRISHTIIFILTLLAAIVVVAISGSLVGRYNNDGYPRFHTGAYEARIRIILVAGVWTTAFALILLIGFQMLGNHRAFGILAHLIPMVIGFILFIIGSSSLTALTRFITCGEGEGKFDHCNIVKGLVIISWIDTIFVFISIIFVLVMGLIAHRGYGMHKATLYAE</sequence>
<protein>
    <recommendedName>
        <fullName evidence="4">MARVEL domain-containing protein</fullName>
    </recommendedName>
</protein>
<name>A0A1Y1UM01_9TREE</name>
<feature type="transmembrane region" description="Helical" evidence="1">
    <location>
        <begin position="53"/>
        <end position="74"/>
    </location>
</feature>
<dbReference type="InParanoid" id="A0A1Y1UM01"/>
<feature type="transmembrane region" description="Helical" evidence="1">
    <location>
        <begin position="133"/>
        <end position="156"/>
    </location>
</feature>
<dbReference type="EMBL" id="NBSH01000003">
    <property type="protein sequence ID" value="ORX39081.1"/>
    <property type="molecule type" value="Genomic_DNA"/>
</dbReference>